<dbReference type="Proteomes" id="UP001472677">
    <property type="component" value="Unassembled WGS sequence"/>
</dbReference>
<comment type="caution">
    <text evidence="2">The sequence shown here is derived from an EMBL/GenBank/DDBJ whole genome shotgun (WGS) entry which is preliminary data.</text>
</comment>
<keyword evidence="3" id="KW-1185">Reference proteome</keyword>
<protein>
    <submittedName>
        <fullName evidence="2">Uncharacterized protein</fullName>
    </submittedName>
</protein>
<reference evidence="2 3" key="1">
    <citation type="journal article" date="2024" name="G3 (Bethesda)">
        <title>Genome assembly of Hibiscus sabdariffa L. provides insights into metabolisms of medicinal natural products.</title>
        <authorList>
            <person name="Kim T."/>
        </authorList>
    </citation>
    <scope>NUCLEOTIDE SEQUENCE [LARGE SCALE GENOMIC DNA]</scope>
    <source>
        <strain evidence="2">TK-2024</strain>
        <tissue evidence="2">Old leaves</tissue>
    </source>
</reference>
<organism evidence="2 3">
    <name type="scientific">Hibiscus sabdariffa</name>
    <name type="common">roselle</name>
    <dbReference type="NCBI Taxonomy" id="183260"/>
    <lineage>
        <taxon>Eukaryota</taxon>
        <taxon>Viridiplantae</taxon>
        <taxon>Streptophyta</taxon>
        <taxon>Embryophyta</taxon>
        <taxon>Tracheophyta</taxon>
        <taxon>Spermatophyta</taxon>
        <taxon>Magnoliopsida</taxon>
        <taxon>eudicotyledons</taxon>
        <taxon>Gunneridae</taxon>
        <taxon>Pentapetalae</taxon>
        <taxon>rosids</taxon>
        <taxon>malvids</taxon>
        <taxon>Malvales</taxon>
        <taxon>Malvaceae</taxon>
        <taxon>Malvoideae</taxon>
        <taxon>Hibiscus</taxon>
    </lineage>
</organism>
<proteinExistence type="predicted"/>
<name>A0ABR2G3S6_9ROSI</name>
<evidence type="ECO:0000313" key="2">
    <source>
        <dbReference type="EMBL" id="KAK8593337.1"/>
    </source>
</evidence>
<gene>
    <name evidence="2" type="ORF">V6N12_045420</name>
</gene>
<feature type="region of interest" description="Disordered" evidence="1">
    <location>
        <begin position="49"/>
        <end position="71"/>
    </location>
</feature>
<evidence type="ECO:0000313" key="3">
    <source>
        <dbReference type="Proteomes" id="UP001472677"/>
    </source>
</evidence>
<sequence>MDQCTVAYGYNPSKISEKARPAASVRPSANLHVKQPASIYHQLSLATTLDEEPIAPEDTIEPVQQPAEQPA</sequence>
<feature type="compositionally biased region" description="Acidic residues" evidence="1">
    <location>
        <begin position="49"/>
        <end position="60"/>
    </location>
</feature>
<accession>A0ABR2G3S6</accession>
<evidence type="ECO:0000256" key="1">
    <source>
        <dbReference type="SAM" id="MobiDB-lite"/>
    </source>
</evidence>
<dbReference type="EMBL" id="JBBPBM010000003">
    <property type="protein sequence ID" value="KAK8593337.1"/>
    <property type="molecule type" value="Genomic_DNA"/>
</dbReference>